<dbReference type="EMBL" id="RAPY01000005">
    <property type="protein sequence ID" value="RKE45482.1"/>
    <property type="molecule type" value="Genomic_DNA"/>
</dbReference>
<sequence>MHFMNKSYIQLLFLTLLAVCSSCNDEWKEEQFEHYISFKAPLESEGVANIYVRYKDGQKTTFMQPLEVSGSTTNDNNLSVKVGVDADTLGVLNYERFQTRTDFYYKQLSTNFFAIPSAVDIKSGENTGLMAIDFTLKGIDMTEKWVLPLTILDDPGAKYKVNPRKHYKKALLRINPFNNYSGTYSGTALKVVMEGHENETPIVKSQIKSYVVDENTIFFYAGNIDEERKDRKNYQVFATFNDKGGVSFRAVNPNMKFVVKKDASYTVSEQMDAVRPYLLHRYITINNVDYEFTDYTLVSTTAIKFKVSGSLILERQLNTQIPDEDQAIEW</sequence>
<protein>
    <submittedName>
        <fullName evidence="3">Uncharacterized protein DUF4361</fullName>
    </submittedName>
</protein>
<dbReference type="Pfam" id="PF14274">
    <property type="entry name" value="BT_3044-like_C"/>
    <property type="match status" value="1"/>
</dbReference>
<gene>
    <name evidence="3" type="ORF">DFQ12_4557</name>
</gene>
<dbReference type="Gene3D" id="2.40.128.440">
    <property type="entry name" value="Uncharacterised protein PF14274, DUF4361"/>
    <property type="match status" value="1"/>
</dbReference>
<dbReference type="Pfam" id="PF16343">
    <property type="entry name" value="DUF4973"/>
    <property type="match status" value="1"/>
</dbReference>
<dbReference type="InterPro" id="IPR032509">
    <property type="entry name" value="DUF4973"/>
</dbReference>
<dbReference type="Gene3D" id="2.60.40.1740">
    <property type="entry name" value="hypothetical protein (bacova_03559)"/>
    <property type="match status" value="1"/>
</dbReference>
<keyword evidence="4" id="KW-1185">Reference proteome</keyword>
<dbReference type="InterPro" id="IPR025371">
    <property type="entry name" value="BT_3044-like_C"/>
</dbReference>
<evidence type="ECO:0000259" key="2">
    <source>
        <dbReference type="Pfam" id="PF16343"/>
    </source>
</evidence>
<evidence type="ECO:0000313" key="4">
    <source>
        <dbReference type="Proteomes" id="UP000286246"/>
    </source>
</evidence>
<dbReference type="Proteomes" id="UP000286246">
    <property type="component" value="Unassembled WGS sequence"/>
</dbReference>
<evidence type="ECO:0000259" key="1">
    <source>
        <dbReference type="Pfam" id="PF14274"/>
    </source>
</evidence>
<proteinExistence type="predicted"/>
<evidence type="ECO:0000313" key="3">
    <source>
        <dbReference type="EMBL" id="RKE45482.1"/>
    </source>
</evidence>
<name>A0A420ALZ8_SPHD1</name>
<comment type="caution">
    <text evidence="3">The sequence shown here is derived from an EMBL/GenBank/DDBJ whole genome shotgun (WGS) entry which is preliminary data.</text>
</comment>
<dbReference type="AlphaFoldDB" id="A0A420ALZ8"/>
<feature type="domain" description="DUF4973" evidence="2">
    <location>
        <begin position="27"/>
        <end position="155"/>
    </location>
</feature>
<reference evidence="3 4" key="1">
    <citation type="submission" date="2018-09" db="EMBL/GenBank/DDBJ databases">
        <title>Genomic Encyclopedia of Type Strains, Phase III (KMG-III): the genomes of soil and plant-associated and newly described type strains.</title>
        <authorList>
            <person name="Whitman W."/>
        </authorList>
    </citation>
    <scope>NUCLEOTIDE SEQUENCE [LARGE SCALE GENOMIC DNA]</scope>
    <source>
        <strain evidence="3 4">CECT 7938</strain>
    </source>
</reference>
<feature type="domain" description="BT-3044-like C-terminal" evidence="1">
    <location>
        <begin position="169"/>
        <end position="311"/>
    </location>
</feature>
<organism evidence="3 4">
    <name type="scientific">Sphingobacterium detergens</name>
    <dbReference type="NCBI Taxonomy" id="1145106"/>
    <lineage>
        <taxon>Bacteria</taxon>
        <taxon>Pseudomonadati</taxon>
        <taxon>Bacteroidota</taxon>
        <taxon>Sphingobacteriia</taxon>
        <taxon>Sphingobacteriales</taxon>
        <taxon>Sphingobacteriaceae</taxon>
        <taxon>Sphingobacterium</taxon>
    </lineage>
</organism>
<accession>A0A420ALZ8</accession>